<evidence type="ECO:0000313" key="1">
    <source>
        <dbReference type="EMBL" id="KIM46527.1"/>
    </source>
</evidence>
<sequence>MRTPLIILSMICPIDERLGHDGPERWDHDIDPSIISVNIVNIGGLGYNGPSRARGPRAQIH</sequence>
<dbReference type="Proteomes" id="UP000053424">
    <property type="component" value="Unassembled WGS sequence"/>
</dbReference>
<evidence type="ECO:0000313" key="2">
    <source>
        <dbReference type="Proteomes" id="UP000053424"/>
    </source>
</evidence>
<keyword evidence="2" id="KW-1185">Reference proteome</keyword>
<accession>A0A0C2YZX3</accession>
<organism evidence="1 2">
    <name type="scientific">Hebeloma cylindrosporum</name>
    <dbReference type="NCBI Taxonomy" id="76867"/>
    <lineage>
        <taxon>Eukaryota</taxon>
        <taxon>Fungi</taxon>
        <taxon>Dikarya</taxon>
        <taxon>Basidiomycota</taxon>
        <taxon>Agaricomycotina</taxon>
        <taxon>Agaricomycetes</taxon>
        <taxon>Agaricomycetidae</taxon>
        <taxon>Agaricales</taxon>
        <taxon>Agaricineae</taxon>
        <taxon>Hymenogastraceae</taxon>
        <taxon>Hebeloma</taxon>
    </lineage>
</organism>
<proteinExistence type="predicted"/>
<dbReference type="EMBL" id="KN831771">
    <property type="protein sequence ID" value="KIM46527.1"/>
    <property type="molecule type" value="Genomic_DNA"/>
</dbReference>
<reference evidence="2" key="2">
    <citation type="submission" date="2015-01" db="EMBL/GenBank/DDBJ databases">
        <title>Evolutionary Origins and Diversification of the Mycorrhizal Mutualists.</title>
        <authorList>
            <consortium name="DOE Joint Genome Institute"/>
            <consortium name="Mycorrhizal Genomics Consortium"/>
            <person name="Kohler A."/>
            <person name="Kuo A."/>
            <person name="Nagy L.G."/>
            <person name="Floudas D."/>
            <person name="Copeland A."/>
            <person name="Barry K.W."/>
            <person name="Cichocki N."/>
            <person name="Veneault-Fourrey C."/>
            <person name="LaButti K."/>
            <person name="Lindquist E.A."/>
            <person name="Lipzen A."/>
            <person name="Lundell T."/>
            <person name="Morin E."/>
            <person name="Murat C."/>
            <person name="Riley R."/>
            <person name="Ohm R."/>
            <person name="Sun H."/>
            <person name="Tunlid A."/>
            <person name="Henrissat B."/>
            <person name="Grigoriev I.V."/>
            <person name="Hibbett D.S."/>
            <person name="Martin F."/>
        </authorList>
    </citation>
    <scope>NUCLEOTIDE SEQUENCE [LARGE SCALE GENOMIC DNA]</scope>
    <source>
        <strain evidence="2">h7</strain>
    </source>
</reference>
<gene>
    <name evidence="1" type="ORF">M413DRAFT_441621</name>
</gene>
<dbReference type="AlphaFoldDB" id="A0A0C2YZX3"/>
<dbReference type="HOGENOM" id="CLU_2922855_0_0_1"/>
<protein>
    <submittedName>
        <fullName evidence="1">Uncharacterized protein</fullName>
    </submittedName>
</protein>
<reference evidence="1 2" key="1">
    <citation type="submission" date="2014-04" db="EMBL/GenBank/DDBJ databases">
        <authorList>
            <consortium name="DOE Joint Genome Institute"/>
            <person name="Kuo A."/>
            <person name="Gay G."/>
            <person name="Dore J."/>
            <person name="Kohler A."/>
            <person name="Nagy L.G."/>
            <person name="Floudas D."/>
            <person name="Copeland A."/>
            <person name="Barry K.W."/>
            <person name="Cichocki N."/>
            <person name="Veneault-Fourrey C."/>
            <person name="LaButti K."/>
            <person name="Lindquist E.A."/>
            <person name="Lipzen A."/>
            <person name="Lundell T."/>
            <person name="Morin E."/>
            <person name="Murat C."/>
            <person name="Sun H."/>
            <person name="Tunlid A."/>
            <person name="Henrissat B."/>
            <person name="Grigoriev I.V."/>
            <person name="Hibbett D.S."/>
            <person name="Martin F."/>
            <person name="Nordberg H.P."/>
            <person name="Cantor M.N."/>
            <person name="Hua S.X."/>
        </authorList>
    </citation>
    <scope>NUCLEOTIDE SEQUENCE [LARGE SCALE GENOMIC DNA]</scope>
    <source>
        <strain evidence="2">h7</strain>
    </source>
</reference>
<name>A0A0C2YZX3_HEBCY</name>